<dbReference type="Gene3D" id="2.130.10.10">
    <property type="entry name" value="YVTN repeat-like/Quinoprotein amine dehydrogenase"/>
    <property type="match status" value="1"/>
</dbReference>
<evidence type="ECO:0000313" key="10">
    <source>
        <dbReference type="Proteomes" id="UP001154078"/>
    </source>
</evidence>
<dbReference type="InterPro" id="IPR036322">
    <property type="entry name" value="WD40_repeat_dom_sf"/>
</dbReference>
<keyword evidence="4" id="KW-0378">Hydrolase</keyword>
<evidence type="ECO:0000256" key="6">
    <source>
        <dbReference type="ARBA" id="ARBA00039131"/>
    </source>
</evidence>
<dbReference type="GO" id="GO:0017183">
    <property type="term" value="P:protein histidyl modification to diphthamide"/>
    <property type="evidence" value="ECO:0007669"/>
    <property type="project" value="TreeGrafter"/>
</dbReference>
<organism evidence="9 10">
    <name type="scientific">Brassicogethes aeneus</name>
    <name type="common">Rape pollen beetle</name>
    <name type="synonym">Meligethes aeneus</name>
    <dbReference type="NCBI Taxonomy" id="1431903"/>
    <lineage>
        <taxon>Eukaryota</taxon>
        <taxon>Metazoa</taxon>
        <taxon>Ecdysozoa</taxon>
        <taxon>Arthropoda</taxon>
        <taxon>Hexapoda</taxon>
        <taxon>Insecta</taxon>
        <taxon>Pterygota</taxon>
        <taxon>Neoptera</taxon>
        <taxon>Endopterygota</taxon>
        <taxon>Coleoptera</taxon>
        <taxon>Polyphaga</taxon>
        <taxon>Cucujiformia</taxon>
        <taxon>Nitidulidae</taxon>
        <taxon>Meligethinae</taxon>
        <taxon>Brassicogethes</taxon>
    </lineage>
</organism>
<dbReference type="InterPro" id="IPR001680">
    <property type="entry name" value="WD40_rpt"/>
</dbReference>
<keyword evidence="10" id="KW-1185">Reference proteome</keyword>
<feature type="repeat" description="WD" evidence="8">
    <location>
        <begin position="227"/>
        <end position="269"/>
    </location>
</feature>
<keyword evidence="2 8" id="KW-0853">WD repeat</keyword>
<protein>
    <recommendedName>
        <fullName evidence="6">methylated diphthine methylhydrolase</fullName>
        <ecNumber evidence="6">3.1.1.97</ecNumber>
    </recommendedName>
</protein>
<dbReference type="EC" id="3.1.1.97" evidence="6"/>
<dbReference type="InterPro" id="IPR019775">
    <property type="entry name" value="WD40_repeat_CS"/>
</dbReference>
<dbReference type="GO" id="GO:0061685">
    <property type="term" value="F:diphthine methylesterase activity"/>
    <property type="evidence" value="ECO:0007669"/>
    <property type="project" value="UniProtKB-EC"/>
</dbReference>
<dbReference type="PANTHER" id="PTHR46042:SF1">
    <property type="entry name" value="DIPHTHINE METHYLTRANSFERASE"/>
    <property type="match status" value="1"/>
</dbReference>
<keyword evidence="3" id="KW-0677">Repeat</keyword>
<dbReference type="Proteomes" id="UP001154078">
    <property type="component" value="Chromosome 9"/>
</dbReference>
<evidence type="ECO:0000256" key="7">
    <source>
        <dbReference type="ARBA" id="ARBA00047551"/>
    </source>
</evidence>
<dbReference type="EMBL" id="OV121140">
    <property type="protein sequence ID" value="CAH0563465.1"/>
    <property type="molecule type" value="Genomic_DNA"/>
</dbReference>
<evidence type="ECO:0000256" key="1">
    <source>
        <dbReference type="ARBA" id="ARBA00005156"/>
    </source>
</evidence>
<dbReference type="InterPro" id="IPR052415">
    <property type="entry name" value="Diphthine_MTase"/>
</dbReference>
<accession>A0A9P0BHC9</accession>
<proteinExistence type="inferred from homology"/>
<dbReference type="PROSITE" id="PS00678">
    <property type="entry name" value="WD_REPEATS_1"/>
    <property type="match status" value="1"/>
</dbReference>
<comment type="catalytic activity">
    <reaction evidence="7">
        <text>diphthine methyl ester-[translation elongation factor 2] + H2O = diphthine-[translation elongation factor 2] + methanol + H(+)</text>
        <dbReference type="Rhea" id="RHEA:42656"/>
        <dbReference type="Rhea" id="RHEA-COMP:10172"/>
        <dbReference type="Rhea" id="RHEA-COMP:10173"/>
        <dbReference type="ChEBI" id="CHEBI:15377"/>
        <dbReference type="ChEBI" id="CHEBI:15378"/>
        <dbReference type="ChEBI" id="CHEBI:17790"/>
        <dbReference type="ChEBI" id="CHEBI:79005"/>
        <dbReference type="ChEBI" id="CHEBI:82696"/>
        <dbReference type="EC" id="3.1.1.97"/>
    </reaction>
</comment>
<dbReference type="PROSITE" id="PS50082">
    <property type="entry name" value="WD_REPEATS_2"/>
    <property type="match status" value="1"/>
</dbReference>
<dbReference type="InterPro" id="IPR015943">
    <property type="entry name" value="WD40/YVTN_repeat-like_dom_sf"/>
</dbReference>
<dbReference type="SUPFAM" id="SSF50978">
    <property type="entry name" value="WD40 repeat-like"/>
    <property type="match status" value="1"/>
</dbReference>
<comment type="pathway">
    <text evidence="1">Protein modification; peptidyl-diphthamide biosynthesis.</text>
</comment>
<evidence type="ECO:0000256" key="4">
    <source>
        <dbReference type="ARBA" id="ARBA00022801"/>
    </source>
</evidence>
<evidence type="ECO:0000313" key="9">
    <source>
        <dbReference type="EMBL" id="CAH0563465.1"/>
    </source>
</evidence>
<dbReference type="AlphaFoldDB" id="A0A9P0BHC9"/>
<evidence type="ECO:0000256" key="3">
    <source>
        <dbReference type="ARBA" id="ARBA00022737"/>
    </source>
</evidence>
<evidence type="ECO:0000256" key="5">
    <source>
        <dbReference type="ARBA" id="ARBA00038092"/>
    </source>
</evidence>
<dbReference type="GO" id="GO:0005737">
    <property type="term" value="C:cytoplasm"/>
    <property type="evidence" value="ECO:0007669"/>
    <property type="project" value="TreeGrafter"/>
</dbReference>
<gene>
    <name evidence="9" type="ORF">MELIAE_LOCUS12280</name>
</gene>
<comment type="similarity">
    <text evidence="5">Belongs to the DPH7 family.</text>
</comment>
<dbReference type="PROSITE" id="PS50294">
    <property type="entry name" value="WD_REPEATS_REGION"/>
    <property type="match status" value="1"/>
</dbReference>
<dbReference type="Pfam" id="PF00400">
    <property type="entry name" value="WD40"/>
    <property type="match status" value="1"/>
</dbReference>
<dbReference type="SMART" id="SM00320">
    <property type="entry name" value="WD40"/>
    <property type="match status" value="3"/>
</dbReference>
<evidence type="ECO:0000256" key="2">
    <source>
        <dbReference type="ARBA" id="ARBA00022574"/>
    </source>
</evidence>
<dbReference type="OrthoDB" id="1930760at2759"/>
<name>A0A9P0BHC9_BRAAE</name>
<sequence>MTDLPESKNFKTLYSYDTVYCADSLEWCPFEPHQNLFVCANYQLLDAENKNDDLPKERVGRILLFSVDKDDGLKLLQTIDTAAVLDQKWCCQKIGDDSLLGVVNAKNTLEIYKLTTNESEGVKLEFFTSFSTEVEATETLFLSLDWSIGKFINDSVKIVCSTSKGDVLLFELINSKIKLLFKCHSHDYEAWIAAFYYWDPNIFFSGGDDCVFHKYDLRVGNSPISKNRSHEAGVTSIHCNISKEFILATGSYDENIRIWDIRNIKQCTSSIKMPGPVWRVKWDPFTQNNLLSACMLGGVHVINAENIENLEIVDSFYEHKNIAYGADWCYLPQDRIDVDFNLSESCIIGSCSFYDHLLCVSKIKLNLN</sequence>
<evidence type="ECO:0000256" key="8">
    <source>
        <dbReference type="PROSITE-ProRule" id="PRU00221"/>
    </source>
</evidence>
<reference evidence="9" key="1">
    <citation type="submission" date="2021-12" db="EMBL/GenBank/DDBJ databases">
        <authorList>
            <person name="King R."/>
        </authorList>
    </citation>
    <scope>NUCLEOTIDE SEQUENCE</scope>
</reference>
<dbReference type="PANTHER" id="PTHR46042">
    <property type="entry name" value="DIPHTHINE METHYLTRANSFERASE"/>
    <property type="match status" value="1"/>
</dbReference>